<feature type="transmembrane region" description="Helical" evidence="2">
    <location>
        <begin position="636"/>
        <end position="655"/>
    </location>
</feature>
<feature type="domain" description="Putative ER transporter 6TM N-terminal" evidence="4">
    <location>
        <begin position="45"/>
        <end position="499"/>
    </location>
</feature>
<keyword evidence="2" id="KW-0472">Membrane</keyword>
<evidence type="ECO:0000313" key="6">
    <source>
        <dbReference type="Proteomes" id="UP000219338"/>
    </source>
</evidence>
<dbReference type="OMA" id="DTHIPSY"/>
<feature type="compositionally biased region" description="Polar residues" evidence="1">
    <location>
        <begin position="1"/>
        <end position="15"/>
    </location>
</feature>
<keyword evidence="6" id="KW-1185">Reference proteome</keyword>
<feature type="region of interest" description="Disordered" evidence="1">
    <location>
        <begin position="1"/>
        <end position="32"/>
    </location>
</feature>
<dbReference type="InterPro" id="IPR018820">
    <property type="entry name" value="BRE4-related_DUF2421"/>
</dbReference>
<feature type="transmembrane region" description="Helical" evidence="2">
    <location>
        <begin position="222"/>
        <end position="242"/>
    </location>
</feature>
<evidence type="ECO:0000256" key="1">
    <source>
        <dbReference type="SAM" id="MobiDB-lite"/>
    </source>
</evidence>
<protein>
    <recommendedName>
        <fullName evidence="7">ER transporter 6TM N-terminal domain-containing protein</fullName>
    </recommendedName>
</protein>
<feature type="region of interest" description="Disordered" evidence="1">
    <location>
        <begin position="588"/>
        <end position="613"/>
    </location>
</feature>
<feature type="transmembrane region" description="Helical" evidence="2">
    <location>
        <begin position="792"/>
        <end position="810"/>
    </location>
</feature>
<feature type="transmembrane region" description="Helical" evidence="2">
    <location>
        <begin position="198"/>
        <end position="215"/>
    </location>
</feature>
<feature type="transmembrane region" description="Helical" evidence="2">
    <location>
        <begin position="88"/>
        <end position="111"/>
    </location>
</feature>
<dbReference type="PANTHER" id="PTHR37994:SF3">
    <property type="entry name" value="ER TRANSPORTER 6TM N-TERMINAL DOMAIN-CONTAINING PROTEIN"/>
    <property type="match status" value="1"/>
</dbReference>
<gene>
    <name evidence="5" type="ORF">ARMOST_11494</name>
</gene>
<dbReference type="OrthoDB" id="2274698at2759"/>
<feature type="transmembrane region" description="Helical" evidence="2">
    <location>
        <begin position="123"/>
        <end position="146"/>
    </location>
</feature>
<evidence type="ECO:0000259" key="4">
    <source>
        <dbReference type="Pfam" id="PF10337"/>
    </source>
</evidence>
<feature type="transmembrane region" description="Helical" evidence="2">
    <location>
        <begin position="524"/>
        <end position="547"/>
    </location>
</feature>
<keyword evidence="2" id="KW-0812">Transmembrane</keyword>
<proteinExistence type="predicted"/>
<evidence type="ECO:0000313" key="5">
    <source>
        <dbReference type="EMBL" id="SJL08131.1"/>
    </source>
</evidence>
<feature type="transmembrane region" description="Helical" evidence="2">
    <location>
        <begin position="689"/>
        <end position="713"/>
    </location>
</feature>
<feature type="transmembrane region" description="Helical" evidence="2">
    <location>
        <begin position="61"/>
        <end position="82"/>
    </location>
</feature>
<reference evidence="6" key="1">
    <citation type="journal article" date="2017" name="Nat. Ecol. Evol.">
        <title>Genome expansion and lineage-specific genetic innovations in the forest pathogenic fungi Armillaria.</title>
        <authorList>
            <person name="Sipos G."/>
            <person name="Prasanna A.N."/>
            <person name="Walter M.C."/>
            <person name="O'Connor E."/>
            <person name="Balint B."/>
            <person name="Krizsan K."/>
            <person name="Kiss B."/>
            <person name="Hess J."/>
            <person name="Varga T."/>
            <person name="Slot J."/>
            <person name="Riley R."/>
            <person name="Boka B."/>
            <person name="Rigling D."/>
            <person name="Barry K."/>
            <person name="Lee J."/>
            <person name="Mihaltcheva S."/>
            <person name="LaButti K."/>
            <person name="Lipzen A."/>
            <person name="Waldron R."/>
            <person name="Moloney N.M."/>
            <person name="Sperisen C."/>
            <person name="Kredics L."/>
            <person name="Vagvoelgyi C."/>
            <person name="Patrignani A."/>
            <person name="Fitzpatrick D."/>
            <person name="Nagy I."/>
            <person name="Doyle S."/>
            <person name="Anderson J.B."/>
            <person name="Grigoriev I.V."/>
            <person name="Gueldener U."/>
            <person name="Muensterkoetter M."/>
            <person name="Nagy L.G."/>
        </authorList>
    </citation>
    <scope>NUCLEOTIDE SEQUENCE [LARGE SCALE GENOMIC DNA]</scope>
    <source>
        <strain evidence="6">C18/9</strain>
    </source>
</reference>
<accession>A0A284RHA8</accession>
<dbReference type="Pfam" id="PF10334">
    <property type="entry name" value="BRE4"/>
    <property type="match status" value="1"/>
</dbReference>
<keyword evidence="2" id="KW-1133">Transmembrane helix</keyword>
<evidence type="ECO:0000256" key="2">
    <source>
        <dbReference type="SAM" id="Phobius"/>
    </source>
</evidence>
<evidence type="ECO:0008006" key="7">
    <source>
        <dbReference type="Google" id="ProtNLM"/>
    </source>
</evidence>
<dbReference type="PANTHER" id="PTHR37994">
    <property type="entry name" value="ARAE_2_N DOMAIN-CONTAINING PROTEIN-RELATED"/>
    <property type="match status" value="1"/>
</dbReference>
<feature type="transmembrane region" description="Helical" evidence="2">
    <location>
        <begin position="751"/>
        <end position="771"/>
    </location>
</feature>
<dbReference type="Pfam" id="PF10337">
    <property type="entry name" value="ArAE_2_N"/>
    <property type="match status" value="1"/>
</dbReference>
<dbReference type="STRING" id="47428.A0A284RHA8"/>
<name>A0A284RHA8_ARMOS</name>
<dbReference type="Proteomes" id="UP000219338">
    <property type="component" value="Unassembled WGS sequence"/>
</dbReference>
<dbReference type="AlphaFoldDB" id="A0A284RHA8"/>
<feature type="transmembrane region" description="Helical" evidence="2">
    <location>
        <begin position="254"/>
        <end position="273"/>
    </location>
</feature>
<dbReference type="EMBL" id="FUEG01000009">
    <property type="protein sequence ID" value="SJL08131.1"/>
    <property type="molecule type" value="Genomic_DNA"/>
</dbReference>
<sequence length="1053" mass="118100">MASTVKVSPSTQSFASDRKRQQGVAPVPPVPPLKTRPPPTLWSYLPTWISKNLRSKRSWKMMVRSCVACWAAYVIMLPNASLRTLGTAGFFALLTSLFVPPYLPVQLFFFVSGSLLHDDPILYTLQIMTTVEVGLLLGWGIGAAAMRAANESRDPSVLQASMAVLNASIAANPAFQANPTLATTTAIYHGVFLDTRASVVYGCFLGLGAFVMGLFRAYAPTLIFLSIFGTIAMDIFATYGPLFPSARYTLLNSMAISVSCYMAIAILTTIFIFPESMNHSLINDILEQLDRLKEIVETQDEVLRTPPEHLISEHSPLIKESKAARATVVLSQQQLMATSRFIHLEFSYGRWNGDDVLDLLEPLLALVTRVAGLQSFSQLICMSQHLFERFRSDSTTTIPDTSDSYLLRQFHERNDTIEAEHKVHVSEVLPIIDRSTGPLRQIISNGIEVIKQSLNHINKNRWSRNADMDAQTRVELDKAIEELQSTLGEFKKTNRLALINPFKPILRNPELIVGSQTLPLRSLYVSYVFATTMINVAEATLGLMTLVSDTMEKRKANRLWAPKGLRKLWKILSAKGDQTNGVFGEDVSPHAVGRNAPEELEVDHRRDPDSRPPTNSFQRVMHYISAVYRWMETPEAIFAFKYIFISIALWIPCVVRSSAFFYYREKGIWALIMAQTMINLYAADQIYNLVIRLTGTFAGLVAGLLAWYLGELLSTRRGNAKSRGSVYGSAAAVGFVLIPIVFVRLFSPYKYLQGVVLACATFALVVGYSWIDGHLTQLATPGQGWSVAWRRWVLVVIGSGASFVVMMLPPTSGRKAVRLRNASSITSLSHLYGHLISAWISEVHSDEEKDERQGEQVKAKWMKEFRDKVMAASVEMRTIRELTELATWEGSLRGKWPREEYVQLVDVQIEMVSSLSQLGGALMQLDDAWRVTFLHHTGVLNPNFISDVMGLFTLVSQSLRTAEPMHQVLPETLLEKLFYHQSNYASQDSLTLENATSLDYMYYAAGVVAVYQLLHSLDELHRITKTLCGEVPLRGFMRWKAEFEHSRTDIRAL</sequence>
<organism evidence="5 6">
    <name type="scientific">Armillaria ostoyae</name>
    <name type="common">Armillaria root rot fungus</name>
    <dbReference type="NCBI Taxonomy" id="47428"/>
    <lineage>
        <taxon>Eukaryota</taxon>
        <taxon>Fungi</taxon>
        <taxon>Dikarya</taxon>
        <taxon>Basidiomycota</taxon>
        <taxon>Agaricomycotina</taxon>
        <taxon>Agaricomycetes</taxon>
        <taxon>Agaricomycetidae</taxon>
        <taxon>Agaricales</taxon>
        <taxon>Marasmiineae</taxon>
        <taxon>Physalacriaceae</taxon>
        <taxon>Armillaria</taxon>
    </lineage>
</organism>
<evidence type="ECO:0000259" key="3">
    <source>
        <dbReference type="Pfam" id="PF10334"/>
    </source>
</evidence>
<feature type="transmembrane region" description="Helical" evidence="2">
    <location>
        <begin position="725"/>
        <end position="745"/>
    </location>
</feature>
<feature type="domain" description="DUF2421" evidence="3">
    <location>
        <begin position="810"/>
        <end position="1030"/>
    </location>
</feature>
<dbReference type="InterPro" id="IPR018823">
    <property type="entry name" value="ArAE_2_N"/>
</dbReference>